<comment type="caution">
    <text evidence="1">The sequence shown here is derived from an EMBL/GenBank/DDBJ whole genome shotgun (WGS) entry which is preliminary data.</text>
</comment>
<keyword evidence="2" id="KW-1185">Reference proteome</keyword>
<gene>
    <name evidence="1" type="ORF">OUO13_00765</name>
</gene>
<accession>A0A9X3EG85</accession>
<proteinExistence type="predicted"/>
<organism evidence="1 2">
    <name type="scientific">Parathalassolituus penaei</name>
    <dbReference type="NCBI Taxonomy" id="2997323"/>
    <lineage>
        <taxon>Bacteria</taxon>
        <taxon>Pseudomonadati</taxon>
        <taxon>Pseudomonadota</taxon>
        <taxon>Gammaproteobacteria</taxon>
        <taxon>Oceanospirillales</taxon>
        <taxon>Oceanospirillaceae</taxon>
        <taxon>Parathalassolituus</taxon>
    </lineage>
</organism>
<dbReference type="EMBL" id="JAPNOA010000003">
    <property type="protein sequence ID" value="MCY0963721.1"/>
    <property type="molecule type" value="Genomic_DNA"/>
</dbReference>
<protein>
    <submittedName>
        <fullName evidence="1">Uncharacterized protein</fullName>
    </submittedName>
</protein>
<name>A0A9X3EG85_9GAMM</name>
<evidence type="ECO:0000313" key="1">
    <source>
        <dbReference type="EMBL" id="MCY0963721.1"/>
    </source>
</evidence>
<evidence type="ECO:0000313" key="2">
    <source>
        <dbReference type="Proteomes" id="UP001150830"/>
    </source>
</evidence>
<dbReference type="AlphaFoldDB" id="A0A9X3EG85"/>
<dbReference type="RefSeq" id="WP_283171935.1">
    <property type="nucleotide sequence ID" value="NZ_JAPNOA010000003.1"/>
</dbReference>
<reference evidence="1" key="1">
    <citation type="submission" date="2022-11" db="EMBL/GenBank/DDBJ databases">
        <title>Parathalassolutuus dongxingensis gen. nov., sp. nov., a novel member of family Oceanospirillaceae isolated from a coastal shrimp pond in Guangxi, China.</title>
        <authorList>
            <person name="Chen H."/>
        </authorList>
    </citation>
    <scope>NUCLEOTIDE SEQUENCE</scope>
    <source>
        <strain evidence="1">G-43</strain>
    </source>
</reference>
<sequence>MIDNFHFHKAILPGKTSADGELCVFFWLTCALILRPKRQTIELHGLTLTASGKTRNGSGNTGKFLQRSLGELDFKWANKRRKESVAERCSLMVMCQPCLRLAPLSALISSRRVAG</sequence>
<dbReference type="Proteomes" id="UP001150830">
    <property type="component" value="Unassembled WGS sequence"/>
</dbReference>